<reference evidence="1 2" key="1">
    <citation type="submission" date="2019-08" db="EMBL/GenBank/DDBJ databases">
        <title>Draft genome analysis of Rheinheimera tangshanensis isolated from the roots of fresh rice plants (Oryza sativa).</title>
        <authorList>
            <person name="Yu Q."/>
            <person name="Qi Y."/>
            <person name="Zhang H."/>
            <person name="Pu J."/>
        </authorList>
    </citation>
    <scope>NUCLEOTIDE SEQUENCE [LARGE SCALE GENOMIC DNA]</scope>
    <source>
        <strain evidence="1 2">JA3-B52</strain>
    </source>
</reference>
<dbReference type="InterPro" id="IPR019630">
    <property type="entry name" value="DUF2496_YbaM-rel"/>
</dbReference>
<evidence type="ECO:0000313" key="1">
    <source>
        <dbReference type="EMBL" id="TXK78010.1"/>
    </source>
</evidence>
<dbReference type="AlphaFoldDB" id="A0A5C8LS35"/>
<comment type="caution">
    <text evidence="1">The sequence shown here is derived from an EMBL/GenBank/DDBJ whole genome shotgun (WGS) entry which is preliminary data.</text>
</comment>
<proteinExistence type="predicted"/>
<dbReference type="OrthoDB" id="6197868at2"/>
<dbReference type="Proteomes" id="UP000321814">
    <property type="component" value="Unassembled WGS sequence"/>
</dbReference>
<protein>
    <submittedName>
        <fullName evidence="1">DUF2496 domain-containing protein</fullName>
    </submittedName>
</protein>
<dbReference type="RefSeq" id="WP_147905344.1">
    <property type="nucleotide sequence ID" value="NZ_BAAAGC010000006.1"/>
</dbReference>
<name>A0A5C8LS35_9GAMM</name>
<evidence type="ECO:0000313" key="2">
    <source>
        <dbReference type="Proteomes" id="UP000321814"/>
    </source>
</evidence>
<keyword evidence="2" id="KW-1185">Reference proteome</keyword>
<dbReference type="EMBL" id="VRLR01000015">
    <property type="protein sequence ID" value="TXK78010.1"/>
    <property type="molecule type" value="Genomic_DNA"/>
</dbReference>
<gene>
    <name evidence="1" type="ORF">FU839_17150</name>
</gene>
<organism evidence="1 2">
    <name type="scientific">Rheinheimera tangshanensis</name>
    <dbReference type="NCBI Taxonomy" id="400153"/>
    <lineage>
        <taxon>Bacteria</taxon>
        <taxon>Pseudomonadati</taxon>
        <taxon>Pseudomonadota</taxon>
        <taxon>Gammaproteobacteria</taxon>
        <taxon>Chromatiales</taxon>
        <taxon>Chromatiaceae</taxon>
        <taxon>Rheinheimera</taxon>
    </lineage>
</organism>
<sequence>MTKAETPALSDAPFEVQLAVELILLLEQQDLPTETVLSALAIVQRDFQKKLVKPVQ</sequence>
<accession>A0A5C8LS35</accession>
<dbReference type="Pfam" id="PF10689">
    <property type="entry name" value="DUF2496"/>
    <property type="match status" value="1"/>
</dbReference>